<organism evidence="3 4">
    <name type="scientific">Colletotrichum lupini</name>
    <dbReference type="NCBI Taxonomy" id="145971"/>
    <lineage>
        <taxon>Eukaryota</taxon>
        <taxon>Fungi</taxon>
        <taxon>Dikarya</taxon>
        <taxon>Ascomycota</taxon>
        <taxon>Pezizomycotina</taxon>
        <taxon>Sordariomycetes</taxon>
        <taxon>Hypocreomycetidae</taxon>
        <taxon>Glomerellales</taxon>
        <taxon>Glomerellaceae</taxon>
        <taxon>Colletotrichum</taxon>
        <taxon>Colletotrichum acutatum species complex</taxon>
    </lineage>
</organism>
<feature type="region of interest" description="Disordered" evidence="1">
    <location>
        <begin position="184"/>
        <end position="218"/>
    </location>
</feature>
<dbReference type="GeneID" id="73345197"/>
<dbReference type="Proteomes" id="UP000830671">
    <property type="component" value="Chromosome 5"/>
</dbReference>
<evidence type="ECO:0000256" key="2">
    <source>
        <dbReference type="SAM" id="Phobius"/>
    </source>
</evidence>
<dbReference type="EMBL" id="CP019477">
    <property type="protein sequence ID" value="UQC85720.1"/>
    <property type="molecule type" value="Genomic_DNA"/>
</dbReference>
<reference evidence="3" key="1">
    <citation type="journal article" date="2021" name="Mol. Plant Microbe Interact.">
        <title>Complete Genome Sequence of the Plant-Pathogenic Fungus Colletotrichum lupini.</title>
        <authorList>
            <person name="Baroncelli R."/>
            <person name="Pensec F."/>
            <person name="Da Lio D."/>
            <person name="Boufleur T."/>
            <person name="Vicente I."/>
            <person name="Sarrocco S."/>
            <person name="Picot A."/>
            <person name="Baraldi E."/>
            <person name="Sukno S."/>
            <person name="Thon M."/>
            <person name="Le Floch G."/>
        </authorList>
    </citation>
    <scope>NUCLEOTIDE SEQUENCE</scope>
    <source>
        <strain evidence="3">IMI 504893</strain>
    </source>
</reference>
<evidence type="ECO:0008006" key="5">
    <source>
        <dbReference type="Google" id="ProtNLM"/>
    </source>
</evidence>
<proteinExistence type="predicted"/>
<evidence type="ECO:0000313" key="4">
    <source>
        <dbReference type="Proteomes" id="UP000830671"/>
    </source>
</evidence>
<feature type="transmembrane region" description="Helical" evidence="2">
    <location>
        <begin position="64"/>
        <end position="87"/>
    </location>
</feature>
<keyword evidence="4" id="KW-1185">Reference proteome</keyword>
<sequence length="218" mass="24312">MNREANTVDAPTSTEYAQVDGKPRRLVCCLPVKRHFNSLFALFWNFNLSLACTLSIILHPPARIFLGPFSVIYLQFYLFLNLAALSAQGGFSPHFKSSSLVIAHSKHHRIQRLCDSAGAHRHSTRTDSLSLTLSRISHWSSSLRQLAKGSAKHLRRSQPAHLLSSAAKKSAVWAHLYASPISEFERGNRTSKPKESLTPARARRFAPSSATPRQRRSG</sequence>
<gene>
    <name evidence="3" type="ORF">CLUP02_11219</name>
</gene>
<dbReference type="RefSeq" id="XP_049147332.1">
    <property type="nucleotide sequence ID" value="XM_049290187.1"/>
</dbReference>
<evidence type="ECO:0000313" key="3">
    <source>
        <dbReference type="EMBL" id="UQC85720.1"/>
    </source>
</evidence>
<feature type="transmembrane region" description="Helical" evidence="2">
    <location>
        <begin position="39"/>
        <end position="58"/>
    </location>
</feature>
<feature type="compositionally biased region" description="Basic and acidic residues" evidence="1">
    <location>
        <begin position="184"/>
        <end position="195"/>
    </location>
</feature>
<protein>
    <recommendedName>
        <fullName evidence="5">Transmembrane protein</fullName>
    </recommendedName>
</protein>
<keyword evidence="2" id="KW-1133">Transmembrane helix</keyword>
<accession>A0A9Q8SZ04</accession>
<evidence type="ECO:0000256" key="1">
    <source>
        <dbReference type="SAM" id="MobiDB-lite"/>
    </source>
</evidence>
<keyword evidence="2" id="KW-0472">Membrane</keyword>
<dbReference type="AlphaFoldDB" id="A0A9Q8SZ04"/>
<dbReference type="KEGG" id="clup:CLUP02_11219"/>
<keyword evidence="2" id="KW-0812">Transmembrane</keyword>
<name>A0A9Q8SZ04_9PEZI</name>